<sequence length="338" mass="37822">MQPRLLELSEYVSHSCPVQVCEVRESVEVAGTRLWKGVFRIGAPKGFWLPETSFLVWDGGSECWNSPSIVRLQPEWLIRDAEGYVVSEKAFADRGGHVLLGHRLKSVIDSEENVYADWTRKRVPASGVAVPELVIEGEVSAPAGMWKSGKLQGEVRLWVAPQVFLSCEIMPEWGHDFSVPEGKNGGLPMCERFVFANEEEFQAWAGSWIGDPVASGDWQSCFEPGGEDGGFFLTASFLPDYVLKDGDAFFSVTFTHQAADKARVVRNVRLVDAESGREAALLMGYELMESSKAGTWSECYYYVMPERAEGPRVVWEEQQAFRVSVPVVLDADVPWRRK</sequence>
<dbReference type="EMBL" id="LT629973">
    <property type="protein sequence ID" value="SEH83013.1"/>
    <property type="molecule type" value="Genomic_DNA"/>
</dbReference>
<name>A0A1H6L4E1_9BACT</name>
<dbReference type="STRING" id="1679444.PYTT_1061"/>
<protein>
    <submittedName>
        <fullName evidence="1">Uncharacterized protein</fullName>
    </submittedName>
</protein>
<evidence type="ECO:0000313" key="2">
    <source>
        <dbReference type="Proteomes" id="UP000176204"/>
    </source>
</evidence>
<reference evidence="2" key="1">
    <citation type="submission" date="2016-09" db="EMBL/GenBank/DDBJ databases">
        <authorList>
            <person name="Koehorst J."/>
        </authorList>
    </citation>
    <scope>NUCLEOTIDE SEQUENCE [LARGE SCALE GENOMIC DNA]</scope>
</reference>
<gene>
    <name evidence="1" type="ORF">PYTT_1061</name>
</gene>
<accession>A0A1H6L4E1</accession>
<dbReference type="AlphaFoldDB" id="A0A1H6L4E1"/>
<dbReference type="KEGG" id="agl:PYTT_1061"/>
<evidence type="ECO:0000313" key="1">
    <source>
        <dbReference type="EMBL" id="SEH83013.1"/>
    </source>
</evidence>
<keyword evidence="2" id="KW-1185">Reference proteome</keyword>
<dbReference type="Proteomes" id="UP000176204">
    <property type="component" value="Chromosome I"/>
</dbReference>
<organism evidence="1 2">
    <name type="scientific">Akkermansia glycaniphila</name>
    <dbReference type="NCBI Taxonomy" id="1679444"/>
    <lineage>
        <taxon>Bacteria</taxon>
        <taxon>Pseudomonadati</taxon>
        <taxon>Verrucomicrobiota</taxon>
        <taxon>Verrucomicrobiia</taxon>
        <taxon>Verrucomicrobiales</taxon>
        <taxon>Akkermansiaceae</taxon>
        <taxon>Akkermansia</taxon>
    </lineage>
</organism>
<proteinExistence type="predicted"/>